<protein>
    <submittedName>
        <fullName evidence="1">Uncharacterized protein</fullName>
    </submittedName>
</protein>
<evidence type="ECO:0000313" key="2">
    <source>
        <dbReference type="Proteomes" id="UP001597286"/>
    </source>
</evidence>
<gene>
    <name evidence="1" type="ORF">ACFSJG_13800</name>
</gene>
<proteinExistence type="predicted"/>
<dbReference type="RefSeq" id="WP_378485766.1">
    <property type="nucleotide sequence ID" value="NZ_JBHUFB010000010.1"/>
</dbReference>
<dbReference type="Proteomes" id="UP001597286">
    <property type="component" value="Unassembled WGS sequence"/>
</dbReference>
<comment type="caution">
    <text evidence="1">The sequence shown here is derived from an EMBL/GenBank/DDBJ whole genome shotgun (WGS) entry which is preliminary data.</text>
</comment>
<sequence>MKPTPGKSLFSTVDSTTVVVIRWGDADLDLTCGGQPMTDADPKAAPGLPPKAGATQLGKRYTTGDGSVELLCTKPGEGELAIDGVVLGIKSATPLPASD</sequence>
<organism evidence="1 2">
    <name type="scientific">Rhodococcus gannanensis</name>
    <dbReference type="NCBI Taxonomy" id="1960308"/>
    <lineage>
        <taxon>Bacteria</taxon>
        <taxon>Bacillati</taxon>
        <taxon>Actinomycetota</taxon>
        <taxon>Actinomycetes</taxon>
        <taxon>Mycobacteriales</taxon>
        <taxon>Nocardiaceae</taxon>
        <taxon>Rhodococcus</taxon>
    </lineage>
</organism>
<accession>A0ABW4P4S3</accession>
<evidence type="ECO:0000313" key="1">
    <source>
        <dbReference type="EMBL" id="MFD1813294.1"/>
    </source>
</evidence>
<name>A0ABW4P4S3_9NOCA</name>
<dbReference type="EMBL" id="JBHUFB010000010">
    <property type="protein sequence ID" value="MFD1813294.1"/>
    <property type="molecule type" value="Genomic_DNA"/>
</dbReference>
<keyword evidence="2" id="KW-1185">Reference proteome</keyword>
<reference evidence="2" key="1">
    <citation type="journal article" date="2019" name="Int. J. Syst. Evol. Microbiol.">
        <title>The Global Catalogue of Microorganisms (GCM) 10K type strain sequencing project: providing services to taxonomists for standard genome sequencing and annotation.</title>
        <authorList>
            <consortium name="The Broad Institute Genomics Platform"/>
            <consortium name="The Broad Institute Genome Sequencing Center for Infectious Disease"/>
            <person name="Wu L."/>
            <person name="Ma J."/>
        </authorList>
    </citation>
    <scope>NUCLEOTIDE SEQUENCE [LARGE SCALE GENOMIC DNA]</scope>
    <source>
        <strain evidence="2">DT72</strain>
    </source>
</reference>